<name>A0ABD0USW6_DENTH</name>
<evidence type="ECO:0000313" key="2">
    <source>
        <dbReference type="EMBL" id="KAL0915623.1"/>
    </source>
</evidence>
<dbReference type="AlphaFoldDB" id="A0ABD0USW6"/>
<dbReference type="EMBL" id="JANQDX010000012">
    <property type="protein sequence ID" value="KAL0915623.1"/>
    <property type="molecule type" value="Genomic_DNA"/>
</dbReference>
<comment type="caution">
    <text evidence="2">The sequence shown here is derived from an EMBL/GenBank/DDBJ whole genome shotgun (WGS) entry which is preliminary data.</text>
</comment>
<protein>
    <submittedName>
        <fullName evidence="2">Uncharacterized protein</fullName>
    </submittedName>
</protein>
<evidence type="ECO:0000256" key="1">
    <source>
        <dbReference type="SAM" id="MobiDB-lite"/>
    </source>
</evidence>
<proteinExistence type="predicted"/>
<organism evidence="2 3">
    <name type="scientific">Dendrobium thyrsiflorum</name>
    <name type="common">Pinecone-like raceme dendrobium</name>
    <name type="synonym">Orchid</name>
    <dbReference type="NCBI Taxonomy" id="117978"/>
    <lineage>
        <taxon>Eukaryota</taxon>
        <taxon>Viridiplantae</taxon>
        <taxon>Streptophyta</taxon>
        <taxon>Embryophyta</taxon>
        <taxon>Tracheophyta</taxon>
        <taxon>Spermatophyta</taxon>
        <taxon>Magnoliopsida</taxon>
        <taxon>Liliopsida</taxon>
        <taxon>Asparagales</taxon>
        <taxon>Orchidaceae</taxon>
        <taxon>Epidendroideae</taxon>
        <taxon>Malaxideae</taxon>
        <taxon>Dendrobiinae</taxon>
        <taxon>Dendrobium</taxon>
    </lineage>
</organism>
<dbReference type="Proteomes" id="UP001552299">
    <property type="component" value="Unassembled WGS sequence"/>
</dbReference>
<sequence>MRANDREISQLNEKTIEMMAQMGAMMQMMQRTAVAGPIPDPPADPPNFQMPQVSGVRGTPEEGHEPTPQNIASTFELVTAAQLEGIITEKIKAIIAVDQTEKLVGKGHPYPAEYDQVPYPKSMKCEQQLEEEYAVQLLMGNIDDKMQPFLCMATITTFQDLIDTVAKFEKLNLSKI</sequence>
<gene>
    <name evidence="2" type="ORF">M5K25_016055</name>
</gene>
<keyword evidence="3" id="KW-1185">Reference proteome</keyword>
<evidence type="ECO:0000313" key="3">
    <source>
        <dbReference type="Proteomes" id="UP001552299"/>
    </source>
</evidence>
<accession>A0ABD0USW6</accession>
<feature type="region of interest" description="Disordered" evidence="1">
    <location>
        <begin position="34"/>
        <end position="68"/>
    </location>
</feature>
<reference evidence="2 3" key="1">
    <citation type="journal article" date="2024" name="Plant Biotechnol. J.">
        <title>Dendrobium thyrsiflorum genome and its molecular insights into genes involved in important horticultural traits.</title>
        <authorList>
            <person name="Chen B."/>
            <person name="Wang J.Y."/>
            <person name="Zheng P.J."/>
            <person name="Li K.L."/>
            <person name="Liang Y.M."/>
            <person name="Chen X.F."/>
            <person name="Zhang C."/>
            <person name="Zhao X."/>
            <person name="He X."/>
            <person name="Zhang G.Q."/>
            <person name="Liu Z.J."/>
            <person name="Xu Q."/>
        </authorList>
    </citation>
    <scope>NUCLEOTIDE SEQUENCE [LARGE SCALE GENOMIC DNA]</scope>
    <source>
        <strain evidence="2">GZMU011</strain>
    </source>
</reference>